<dbReference type="Pfam" id="PF00682">
    <property type="entry name" value="HMGL-like"/>
    <property type="match status" value="1"/>
</dbReference>
<sequence>MSDNKVQIFDTTLRDGEQVPGCKLNTQQKLVIAERLDLLGVDIIEAGFPVSSPGDFTSVNEIAKIVKNATVCGLTRAVKNDIKVAAEALKYAKKPRIHTGIGTSDSHIKYKFNSTQDKVIERGIAAVKYAKSFVEDVEFYAEDAGRTDNEFLARVCEEMIKAGATVLNIPDTTGYCLPEEYGEKIKYLKENVNGIDKVTISCHCHNDLGLATANSIAGAINGARQIECTINGIGERAGNTALEEVVMIMKQHPYLHLNTDINSKLLYDTSLMVSESMGMMVQPNKAIVGANAFAHSSGIHQDGVIKNRETYEIIDPAEVGVTESAIVLTARSGRAALAYRAKKIGYELTKLQLDEVYKEFLNYADRKKEVVNDDIHEIMKTVSVETAVA</sequence>
<dbReference type="PROSITE" id="PS00815">
    <property type="entry name" value="AIPM_HOMOCIT_SYNTH_1"/>
    <property type="match status" value="1"/>
</dbReference>
<dbReference type="InterPro" id="IPR050073">
    <property type="entry name" value="2-IPM_HCS-like"/>
</dbReference>
<dbReference type="RefSeq" id="WP_343914792.1">
    <property type="nucleotide sequence ID" value="NZ_BAAAGE010000008.1"/>
</dbReference>
<evidence type="ECO:0000256" key="1">
    <source>
        <dbReference type="ARBA" id="ARBA00004689"/>
    </source>
</evidence>
<reference evidence="12" key="1">
    <citation type="journal article" date="2019" name="Int. J. Syst. Evol. Microbiol.">
        <title>The Global Catalogue of Microorganisms (GCM) 10K type strain sequencing project: providing services to taxonomists for standard genome sequencing and annotation.</title>
        <authorList>
            <consortium name="The Broad Institute Genomics Platform"/>
            <consortium name="The Broad Institute Genome Sequencing Center for Infectious Disease"/>
            <person name="Wu L."/>
            <person name="Ma J."/>
        </authorList>
    </citation>
    <scope>NUCLEOTIDE SEQUENCE [LARGE SCALE GENOMIC DNA]</scope>
    <source>
        <strain evidence="12">JCM 15974</strain>
    </source>
</reference>
<dbReference type="EC" id="2.3.3.13" evidence="3"/>
<keyword evidence="12" id="KW-1185">Reference proteome</keyword>
<evidence type="ECO:0000313" key="12">
    <source>
        <dbReference type="Proteomes" id="UP001501758"/>
    </source>
</evidence>
<dbReference type="InterPro" id="IPR013785">
    <property type="entry name" value="Aldolase_TIM"/>
</dbReference>
<keyword evidence="8" id="KW-0100">Branched-chain amino acid biosynthesis</keyword>
<dbReference type="EMBL" id="BAAAGE010000008">
    <property type="protein sequence ID" value="GAA0733633.1"/>
    <property type="molecule type" value="Genomic_DNA"/>
</dbReference>
<dbReference type="Proteomes" id="UP001501758">
    <property type="component" value="Unassembled WGS sequence"/>
</dbReference>
<evidence type="ECO:0000313" key="11">
    <source>
        <dbReference type="EMBL" id="GAA0733633.1"/>
    </source>
</evidence>
<keyword evidence="5" id="KW-0028">Amino-acid biosynthesis</keyword>
<evidence type="ECO:0000256" key="4">
    <source>
        <dbReference type="ARBA" id="ARBA00022430"/>
    </source>
</evidence>
<dbReference type="Gene3D" id="1.10.238.260">
    <property type="match status" value="1"/>
</dbReference>
<dbReference type="PANTHER" id="PTHR10277:SF9">
    <property type="entry name" value="2-ISOPROPYLMALATE SYNTHASE 1, CHLOROPLASTIC-RELATED"/>
    <property type="match status" value="1"/>
</dbReference>
<keyword evidence="4" id="KW-0432">Leucine biosynthesis</keyword>
<evidence type="ECO:0000256" key="7">
    <source>
        <dbReference type="ARBA" id="ARBA00023211"/>
    </source>
</evidence>
<accession>A0ABP3UGY0</accession>
<dbReference type="SUPFAM" id="SSF51569">
    <property type="entry name" value="Aldolase"/>
    <property type="match status" value="1"/>
</dbReference>
<name>A0ABP3UGY0_9FLAO</name>
<protein>
    <recommendedName>
        <fullName evidence="3">2-isopropylmalate synthase</fullName>
        <ecNumber evidence="3">2.3.3.13</ecNumber>
    </recommendedName>
</protein>
<evidence type="ECO:0000256" key="6">
    <source>
        <dbReference type="ARBA" id="ARBA00022679"/>
    </source>
</evidence>
<dbReference type="InterPro" id="IPR000891">
    <property type="entry name" value="PYR_CT"/>
</dbReference>
<dbReference type="NCBIfam" id="NF002086">
    <property type="entry name" value="PRK00915.1-3"/>
    <property type="match status" value="1"/>
</dbReference>
<comment type="similarity">
    <text evidence="2">Belongs to the alpha-IPM synthase/homocitrate synthase family. LeuA type 1 subfamily.</text>
</comment>
<dbReference type="Gene3D" id="3.20.20.70">
    <property type="entry name" value="Aldolase class I"/>
    <property type="match status" value="1"/>
</dbReference>
<evidence type="ECO:0000256" key="3">
    <source>
        <dbReference type="ARBA" id="ARBA00012973"/>
    </source>
</evidence>
<evidence type="ECO:0000256" key="5">
    <source>
        <dbReference type="ARBA" id="ARBA00022605"/>
    </source>
</evidence>
<keyword evidence="6 9" id="KW-0808">Transferase</keyword>
<dbReference type="PROSITE" id="PS50991">
    <property type="entry name" value="PYR_CT"/>
    <property type="match status" value="1"/>
</dbReference>
<comment type="pathway">
    <text evidence="1">Amino-acid biosynthesis; L-leucine biosynthesis; L-leucine from 3-methyl-2-oxobutanoate: step 1/4.</text>
</comment>
<feature type="domain" description="Pyruvate carboxyltransferase" evidence="10">
    <location>
        <begin position="6"/>
        <end position="267"/>
    </location>
</feature>
<dbReference type="PROSITE" id="PS00816">
    <property type="entry name" value="AIPM_HOMOCIT_SYNTH_2"/>
    <property type="match status" value="1"/>
</dbReference>
<comment type="caution">
    <text evidence="11">The sequence shown here is derived from an EMBL/GenBank/DDBJ whole genome shotgun (WGS) entry which is preliminary data.</text>
</comment>
<proteinExistence type="inferred from homology"/>
<evidence type="ECO:0000256" key="8">
    <source>
        <dbReference type="ARBA" id="ARBA00023304"/>
    </source>
</evidence>
<dbReference type="InterPro" id="IPR002034">
    <property type="entry name" value="AIPM/Hcit_synth_CS"/>
</dbReference>
<keyword evidence="7" id="KW-0464">Manganese</keyword>
<dbReference type="Pfam" id="PF22617">
    <property type="entry name" value="HCS_D2"/>
    <property type="match status" value="1"/>
</dbReference>
<dbReference type="PANTHER" id="PTHR10277">
    <property type="entry name" value="HOMOCITRATE SYNTHASE-RELATED"/>
    <property type="match status" value="1"/>
</dbReference>
<evidence type="ECO:0000259" key="10">
    <source>
        <dbReference type="PROSITE" id="PS50991"/>
    </source>
</evidence>
<organism evidence="11 12">
    <name type="scientific">Aquimarina litoralis</name>
    <dbReference type="NCBI Taxonomy" id="584605"/>
    <lineage>
        <taxon>Bacteria</taxon>
        <taxon>Pseudomonadati</taxon>
        <taxon>Bacteroidota</taxon>
        <taxon>Flavobacteriia</taxon>
        <taxon>Flavobacteriales</taxon>
        <taxon>Flavobacteriaceae</taxon>
        <taxon>Aquimarina</taxon>
    </lineage>
</organism>
<gene>
    <name evidence="11" type="ORF">GCM10009430_47970</name>
</gene>
<dbReference type="InterPro" id="IPR054691">
    <property type="entry name" value="LeuA/HCS_post-cat"/>
</dbReference>
<dbReference type="CDD" id="cd07940">
    <property type="entry name" value="DRE_TIM_IPMS"/>
    <property type="match status" value="1"/>
</dbReference>
<evidence type="ECO:0000256" key="2">
    <source>
        <dbReference type="ARBA" id="ARBA00009396"/>
    </source>
</evidence>
<evidence type="ECO:0000256" key="9">
    <source>
        <dbReference type="RuleBase" id="RU003523"/>
    </source>
</evidence>